<dbReference type="AlphaFoldDB" id="A0A3E0U2P3"/>
<dbReference type="InterPro" id="IPR011045">
    <property type="entry name" value="N2O_reductase_N"/>
</dbReference>
<dbReference type="EMBL" id="QUOT01000001">
    <property type="protein sequence ID" value="REL30867.1"/>
    <property type="molecule type" value="Genomic_DNA"/>
</dbReference>
<evidence type="ECO:0000313" key="3">
    <source>
        <dbReference type="Proteomes" id="UP000256899"/>
    </source>
</evidence>
<evidence type="ECO:0000256" key="1">
    <source>
        <dbReference type="SAM" id="SignalP"/>
    </source>
</evidence>
<evidence type="ECO:0000313" key="2">
    <source>
        <dbReference type="EMBL" id="REL30867.1"/>
    </source>
</evidence>
<protein>
    <submittedName>
        <fullName evidence="2">YncE family protein</fullName>
    </submittedName>
</protein>
<dbReference type="PANTHER" id="PTHR47197">
    <property type="entry name" value="PROTEIN NIRF"/>
    <property type="match status" value="1"/>
</dbReference>
<organism evidence="2 3">
    <name type="scientific">Thalassotalea euphylliae</name>
    <dbReference type="NCBI Taxonomy" id="1655234"/>
    <lineage>
        <taxon>Bacteria</taxon>
        <taxon>Pseudomonadati</taxon>
        <taxon>Pseudomonadota</taxon>
        <taxon>Gammaproteobacteria</taxon>
        <taxon>Alteromonadales</taxon>
        <taxon>Colwelliaceae</taxon>
        <taxon>Thalassotalea</taxon>
    </lineage>
</organism>
<dbReference type="Gene3D" id="2.130.10.10">
    <property type="entry name" value="YVTN repeat-like/Quinoprotein amine dehydrogenase"/>
    <property type="match status" value="2"/>
</dbReference>
<comment type="caution">
    <text evidence="2">The sequence shown here is derived from an EMBL/GenBank/DDBJ whole genome shotgun (WGS) entry which is preliminary data.</text>
</comment>
<accession>A0A3E0U2P3</accession>
<dbReference type="Proteomes" id="UP000256899">
    <property type="component" value="Unassembled WGS sequence"/>
</dbReference>
<keyword evidence="3" id="KW-1185">Reference proteome</keyword>
<keyword evidence="1" id="KW-0732">Signal</keyword>
<dbReference type="PANTHER" id="PTHR47197:SF3">
    <property type="entry name" value="DIHYDRO-HEME D1 DEHYDROGENASE"/>
    <property type="match status" value="1"/>
</dbReference>
<dbReference type="InterPro" id="IPR051200">
    <property type="entry name" value="Host-pathogen_enzymatic-act"/>
</dbReference>
<proteinExistence type="predicted"/>
<feature type="signal peptide" evidence="1">
    <location>
        <begin position="1"/>
        <end position="20"/>
    </location>
</feature>
<reference evidence="3" key="1">
    <citation type="submission" date="2018-08" db="EMBL/GenBank/DDBJ databases">
        <title>Thalassotalea euphylliae genome.</title>
        <authorList>
            <person name="Summers S."/>
            <person name="Rice S.A."/>
            <person name="Freckelton M.L."/>
            <person name="Nedved B.T."/>
            <person name="Hadfield M.G."/>
        </authorList>
    </citation>
    <scope>NUCLEOTIDE SEQUENCE [LARGE SCALE GENOMIC DNA]</scope>
    <source>
        <strain evidence="3">H3</strain>
    </source>
</reference>
<dbReference type="InterPro" id="IPR015943">
    <property type="entry name" value="WD40/YVTN_repeat-like_dom_sf"/>
</dbReference>
<name>A0A3E0U2P3_9GAMM</name>
<sequence length="331" mass="36356">MRLFTLSLIYILTSFTPALADIKSSMLTGTLVVVNKRGDDMSFIDLASRQIVAARATGKGPHEVAITKDGKWAVVTDYVGGNSLSVFDIVNAQKVRTIDLSDYPRPHGILFLADQRRVAVSAEGADAVVIADIFSGKITQALNTEQKGSHMVALNGATDKVYTTNMVSNTVSELSIPSNKLLRQIPMPKTPEAITINASGNELWVGSNQDGLVTVFDTKTGQQIKQWKDYTFPYRVLLSQDEKYAVIPDFRQNILDIVEVESKTRVKRVEFPDKTTPNGVVFAPDQRTLFMSAYDKNKVYVVQVPSGKVLFELPTGDGPDGIGYSPFTLSR</sequence>
<feature type="chain" id="PRO_5017748354" evidence="1">
    <location>
        <begin position="21"/>
        <end position="331"/>
    </location>
</feature>
<gene>
    <name evidence="2" type="ORF">DXX94_09115</name>
</gene>
<dbReference type="SUPFAM" id="SSF50974">
    <property type="entry name" value="Nitrous oxide reductase, N-terminal domain"/>
    <property type="match status" value="1"/>
</dbReference>